<dbReference type="AlphaFoldDB" id="A0A8H3E836"/>
<reference evidence="2" key="1">
    <citation type="submission" date="2021-01" db="EMBL/GenBank/DDBJ databases">
        <authorList>
            <person name="Kaushik A."/>
        </authorList>
    </citation>
    <scope>NUCLEOTIDE SEQUENCE</scope>
    <source>
        <strain evidence="2">AG5</strain>
    </source>
</reference>
<protein>
    <submittedName>
        <fullName evidence="2">Uncharacterized protein</fullName>
    </submittedName>
</protein>
<name>A0A8H3E836_9AGAM</name>
<gene>
    <name evidence="2" type="ORF">RDB_LOCUS119941</name>
</gene>
<dbReference type="Proteomes" id="UP000663827">
    <property type="component" value="Unassembled WGS sequence"/>
</dbReference>
<dbReference type="EMBL" id="CAJNJQ010002733">
    <property type="protein sequence ID" value="CAE7183609.1"/>
    <property type="molecule type" value="Genomic_DNA"/>
</dbReference>
<organism evidence="2 3">
    <name type="scientific">Rhizoctonia solani</name>
    <dbReference type="NCBI Taxonomy" id="456999"/>
    <lineage>
        <taxon>Eukaryota</taxon>
        <taxon>Fungi</taxon>
        <taxon>Dikarya</taxon>
        <taxon>Basidiomycota</taxon>
        <taxon>Agaricomycotina</taxon>
        <taxon>Agaricomycetes</taxon>
        <taxon>Cantharellales</taxon>
        <taxon>Ceratobasidiaceae</taxon>
        <taxon>Rhizoctonia</taxon>
    </lineage>
</organism>
<evidence type="ECO:0000313" key="2">
    <source>
        <dbReference type="EMBL" id="CAE7183609.1"/>
    </source>
</evidence>
<accession>A0A8H3E836</accession>
<feature type="region of interest" description="Disordered" evidence="1">
    <location>
        <begin position="238"/>
        <end position="302"/>
    </location>
</feature>
<comment type="caution">
    <text evidence="2">The sequence shown here is derived from an EMBL/GenBank/DDBJ whole genome shotgun (WGS) entry which is preliminary data.</text>
</comment>
<sequence length="575" mass="63008">MAPEAMEEAVTKFLSADPPAILLLVYTTNILPAVLMKGSIDCSIYWGLNSPLKQAKKNRSLINCATTIVIMTTLQQRGISAATDIKKHPSFTIPLDFTENSLLAPMRNKTRSFLMLDKGLVKELYTNRVYGVGAIPRNSLSAEDAARRANQYAARVLLHGDPADGSKIFPPVDGRPLVPRSAVEKFKLQPAVDAGLLTVILENTCLGNLRVEQLSSLAHAADCLANAATALSEAARAVTESLTSETESKSEQDDEKDTASARDSTPENPELPTDLNLILLNPAPDPIAPPTESEIDQSEGHREEAGLIEELLLKGQITGTENNEPMSWEATETEEAHATNNINLVEPAEESQEPDVTSNNLHAELPAEVDDGVGRRTDISGIPAETEPLIDPEQSYRIVVENEADVLLWLCALVQKDQRIICYMPCGTPPLAFYKRLVESVTNVPVYFPERMGSARRDAAYKKYLESDNSVVLIPGTLSPNIVMEGANTWVIHVGWPPNRERYVAQIKNHQAKHNVILACTSDVNLYPSSVPLMAQTLTWPKDGDSVNALRQLFDQSLANVPDDLKEKVYALYIS</sequence>
<evidence type="ECO:0000313" key="3">
    <source>
        <dbReference type="Proteomes" id="UP000663827"/>
    </source>
</evidence>
<proteinExistence type="predicted"/>
<evidence type="ECO:0000256" key="1">
    <source>
        <dbReference type="SAM" id="MobiDB-lite"/>
    </source>
</evidence>